<dbReference type="EC" id="4.1.1.65" evidence="5"/>
<dbReference type="GO" id="GO:0008654">
    <property type="term" value="P:phospholipid biosynthetic process"/>
    <property type="evidence" value="ECO:0007669"/>
    <property type="project" value="InterPro"/>
</dbReference>
<evidence type="ECO:0000256" key="2">
    <source>
        <dbReference type="ARBA" id="ARBA00023145"/>
    </source>
</evidence>
<reference evidence="5" key="1">
    <citation type="submission" date="2020-02" db="EMBL/GenBank/DDBJ databases">
        <authorList>
            <person name="Meier V. D."/>
        </authorList>
    </citation>
    <scope>NUCLEOTIDE SEQUENCE</scope>
    <source>
        <strain evidence="5">AVDCRST_MAG45</strain>
    </source>
</reference>
<dbReference type="AlphaFoldDB" id="A0A6J4TC46"/>
<evidence type="ECO:0000256" key="3">
    <source>
        <dbReference type="ARBA" id="ARBA00023239"/>
    </source>
</evidence>
<gene>
    <name evidence="5" type="ORF">AVDCRST_MAG45-2429</name>
</gene>
<evidence type="ECO:0000313" key="5">
    <source>
        <dbReference type="EMBL" id="CAA9519854.1"/>
    </source>
</evidence>
<dbReference type="EMBL" id="CADCVU010000211">
    <property type="protein sequence ID" value="CAA9519854.1"/>
    <property type="molecule type" value="Genomic_DNA"/>
</dbReference>
<dbReference type="GO" id="GO:0004609">
    <property type="term" value="F:phosphatidylserine decarboxylase activity"/>
    <property type="evidence" value="ECO:0007669"/>
    <property type="project" value="UniProtKB-EC"/>
</dbReference>
<keyword evidence="2" id="KW-0865">Zymogen</keyword>
<protein>
    <submittedName>
        <fullName evidence="5">Phosphatidylserine decarboxylase</fullName>
        <ecNumber evidence="5">4.1.1.65</ecNumber>
    </submittedName>
</protein>
<sequence>MTFFDVHINRVPYSGRLSYRQLDPIDTLNHPMLEVEENILEDLRVAPSRAEYLRHNQRMVNRIETPGSEDPYYVLQIADYDVDSITPFELKQNQPCLQGQRFSQTATARRWT</sequence>
<accession>A0A6J4TC46</accession>
<keyword evidence="4" id="KW-0670">Pyruvate</keyword>
<organism evidence="5">
    <name type="scientific">uncultured Solirubrobacterales bacterium</name>
    <dbReference type="NCBI Taxonomy" id="768556"/>
    <lineage>
        <taxon>Bacteria</taxon>
        <taxon>Bacillati</taxon>
        <taxon>Actinomycetota</taxon>
        <taxon>Thermoleophilia</taxon>
        <taxon>Solirubrobacterales</taxon>
        <taxon>environmental samples</taxon>
    </lineage>
</organism>
<dbReference type="Pfam" id="PF02666">
    <property type="entry name" value="PS_Dcarbxylase"/>
    <property type="match status" value="1"/>
</dbReference>
<evidence type="ECO:0000256" key="4">
    <source>
        <dbReference type="ARBA" id="ARBA00023317"/>
    </source>
</evidence>
<name>A0A6J4TC46_9ACTN</name>
<keyword evidence="1" id="KW-0210">Decarboxylase</keyword>
<proteinExistence type="predicted"/>
<keyword evidence="3 5" id="KW-0456">Lyase</keyword>
<dbReference type="InterPro" id="IPR003817">
    <property type="entry name" value="PS_Dcarbxylase"/>
</dbReference>
<evidence type="ECO:0000256" key="1">
    <source>
        <dbReference type="ARBA" id="ARBA00022793"/>
    </source>
</evidence>